<dbReference type="PANTHER" id="PTHR43004:SF19">
    <property type="entry name" value="BINDING MONOOXYGENASE, PUTATIVE (JCVI)-RELATED"/>
    <property type="match status" value="1"/>
</dbReference>
<dbReference type="AlphaFoldDB" id="D4YP69"/>
<dbReference type="PRINTS" id="PR00420">
    <property type="entry name" value="RNGMNOXGNASE"/>
</dbReference>
<dbReference type="OrthoDB" id="4246007at2"/>
<dbReference type="Proteomes" id="UP000005714">
    <property type="component" value="Unassembled WGS sequence"/>
</dbReference>
<feature type="domain" description="FAD-binding" evidence="4">
    <location>
        <begin position="8"/>
        <end position="347"/>
    </location>
</feature>
<dbReference type="GO" id="GO:0071949">
    <property type="term" value="F:FAD binding"/>
    <property type="evidence" value="ECO:0007669"/>
    <property type="project" value="InterPro"/>
</dbReference>
<dbReference type="InterPro" id="IPR002938">
    <property type="entry name" value="FAD-bd"/>
</dbReference>
<evidence type="ECO:0000256" key="2">
    <source>
        <dbReference type="ARBA" id="ARBA00022630"/>
    </source>
</evidence>
<sequence length="470" mass="52331">MRRQQDSFDVAIVGGGPVGMLMAAELSLQDLEVVLFEPRLSVDRRPRAGTIHVRSLSHLVRRGYISLTDPRLLRKRSEQKNVAGFQLAGGIPLQLSAPATEPFPLASIPQATLESAFEQRARQQGAEVLRGTRVTELRGNKDSITVEFEHSNKTQLTINASYVVGADGARSLVAKYGDFPTVETPPTMQAMSALAQTNDPLIPPGWNPTQHGWTMHNPGFEAPGRVIGMDFSGPVMNRTSPTEAEYRDLIKRVLGREPELSDISHITRFSDFSRYRLMMRSKRLILVGDAAHIHYPLGGQGLNTGIQDAFTLSWRLALVIREELPEKVLNEWSKARAKVASKVVANTQIQSRLMDPRNKSLRESFAELMELPNFHEAISKLVSGQFQDGFVNDRLIRPFDPSLRETSLSMELAEGRIVELRTTPIPIKNDRPSLKKKVVAGSFYPPLESDVVLIQPDGYAVPQTDHALYQ</sequence>
<keyword evidence="2" id="KW-0285">Flavoprotein</keyword>
<reference evidence="5 6" key="1">
    <citation type="submission" date="2010-04" db="EMBL/GenBank/DDBJ databases">
        <authorList>
            <person name="Qin X."/>
            <person name="Bachman B."/>
            <person name="Battles P."/>
            <person name="Bell A."/>
            <person name="Bess C."/>
            <person name="Bickham C."/>
            <person name="Chaboub L."/>
            <person name="Chen D."/>
            <person name="Coyle M."/>
            <person name="Deiros D.R."/>
            <person name="Dinh H."/>
            <person name="Forbes L."/>
            <person name="Fowler G."/>
            <person name="Francisco L."/>
            <person name="Fu Q."/>
            <person name="Gubbala S."/>
            <person name="Hale W."/>
            <person name="Han Y."/>
            <person name="Hemphill L."/>
            <person name="Highlander S.K."/>
            <person name="Hirani K."/>
            <person name="Hogues M."/>
            <person name="Jackson L."/>
            <person name="Jakkamsetti A."/>
            <person name="Javaid M."/>
            <person name="Jiang H."/>
            <person name="Korchina V."/>
            <person name="Kovar C."/>
            <person name="Lara F."/>
            <person name="Lee S."/>
            <person name="Mata R."/>
            <person name="Mathew T."/>
            <person name="Moen C."/>
            <person name="Morales K."/>
            <person name="Munidasa M."/>
            <person name="Nazareth L."/>
            <person name="Ngo R."/>
            <person name="Nguyen L."/>
            <person name="Okwuonu G."/>
            <person name="Ongeri F."/>
            <person name="Patil S."/>
            <person name="Petrosino J."/>
            <person name="Pham C."/>
            <person name="Pham P."/>
            <person name="Pu L.-L."/>
            <person name="Puazo M."/>
            <person name="Raj R."/>
            <person name="Reid J."/>
            <person name="Rouhana J."/>
            <person name="Saada N."/>
            <person name="Shang Y."/>
            <person name="Simmons D."/>
            <person name="Thornton R."/>
            <person name="Warren J."/>
            <person name="Weissenberger G."/>
            <person name="Zhang J."/>
            <person name="Zhang L."/>
            <person name="Zhou C."/>
            <person name="Zhu D."/>
            <person name="Muzny D."/>
            <person name="Worley K."/>
            <person name="Gibbs R."/>
        </authorList>
    </citation>
    <scope>NUCLEOTIDE SEQUENCE [LARGE SCALE GENOMIC DNA]</scope>
    <source>
        <strain evidence="5 6">ATCC 49030</strain>
    </source>
</reference>
<evidence type="ECO:0000256" key="1">
    <source>
        <dbReference type="ARBA" id="ARBA00001974"/>
    </source>
</evidence>
<proteinExistence type="predicted"/>
<organism evidence="5 6">
    <name type="scientific">Brevibacterium mcbrellneri ATCC 49030</name>
    <dbReference type="NCBI Taxonomy" id="585530"/>
    <lineage>
        <taxon>Bacteria</taxon>
        <taxon>Bacillati</taxon>
        <taxon>Actinomycetota</taxon>
        <taxon>Actinomycetes</taxon>
        <taxon>Micrococcales</taxon>
        <taxon>Brevibacteriaceae</taxon>
        <taxon>Brevibacterium</taxon>
    </lineage>
</organism>
<dbReference type="SUPFAM" id="SSF51905">
    <property type="entry name" value="FAD/NAD(P)-binding domain"/>
    <property type="match status" value="1"/>
</dbReference>
<dbReference type="STRING" id="585530.HMPREF0183_1729"/>
<dbReference type="InterPro" id="IPR050641">
    <property type="entry name" value="RIFMO-like"/>
</dbReference>
<dbReference type="Pfam" id="PF01494">
    <property type="entry name" value="FAD_binding_3"/>
    <property type="match status" value="1"/>
</dbReference>
<dbReference type="Gene3D" id="3.30.70.2450">
    <property type="match status" value="1"/>
</dbReference>
<keyword evidence="3" id="KW-0274">FAD</keyword>
<gene>
    <name evidence="5" type="ORF">HMPREF0183_1729</name>
</gene>
<protein>
    <submittedName>
        <fullName evidence="5">FAD binding domain protein</fullName>
    </submittedName>
</protein>
<evidence type="ECO:0000313" key="6">
    <source>
        <dbReference type="Proteomes" id="UP000005714"/>
    </source>
</evidence>
<dbReference type="GO" id="GO:0016709">
    <property type="term" value="F:oxidoreductase activity, acting on paired donors, with incorporation or reduction of molecular oxygen, NAD(P)H as one donor, and incorporation of one atom of oxygen"/>
    <property type="evidence" value="ECO:0007669"/>
    <property type="project" value="UniProtKB-ARBA"/>
</dbReference>
<evidence type="ECO:0000313" key="5">
    <source>
        <dbReference type="EMBL" id="EFG47026.1"/>
    </source>
</evidence>
<dbReference type="Gene3D" id="3.50.50.60">
    <property type="entry name" value="FAD/NAD(P)-binding domain"/>
    <property type="match status" value="1"/>
</dbReference>
<comment type="caution">
    <text evidence="5">The sequence shown here is derived from an EMBL/GenBank/DDBJ whole genome shotgun (WGS) entry which is preliminary data.</text>
</comment>
<name>D4YP69_9MICO</name>
<comment type="cofactor">
    <cofactor evidence="1">
        <name>FAD</name>
        <dbReference type="ChEBI" id="CHEBI:57692"/>
    </cofactor>
</comment>
<evidence type="ECO:0000259" key="4">
    <source>
        <dbReference type="Pfam" id="PF01494"/>
    </source>
</evidence>
<keyword evidence="6" id="KW-1185">Reference proteome</keyword>
<dbReference type="InterPro" id="IPR036188">
    <property type="entry name" value="FAD/NAD-bd_sf"/>
</dbReference>
<accession>D4YP69</accession>
<dbReference type="EMBL" id="ADNU01000047">
    <property type="protein sequence ID" value="EFG47026.1"/>
    <property type="molecule type" value="Genomic_DNA"/>
</dbReference>
<dbReference type="PANTHER" id="PTHR43004">
    <property type="entry name" value="TRK SYSTEM POTASSIUM UPTAKE PROTEIN"/>
    <property type="match status" value="1"/>
</dbReference>
<dbReference type="eggNOG" id="COG0654">
    <property type="taxonomic scope" value="Bacteria"/>
</dbReference>
<dbReference type="RefSeq" id="WP_005885008.1">
    <property type="nucleotide sequence ID" value="NZ_ADNU01000047.1"/>
</dbReference>
<evidence type="ECO:0000256" key="3">
    <source>
        <dbReference type="ARBA" id="ARBA00022827"/>
    </source>
</evidence>